<evidence type="ECO:0000313" key="7">
    <source>
        <dbReference type="EMBL" id="GGN50817.1"/>
    </source>
</evidence>
<feature type="transmembrane region" description="Helical" evidence="5">
    <location>
        <begin position="47"/>
        <end position="65"/>
    </location>
</feature>
<dbReference type="Proteomes" id="UP000600365">
    <property type="component" value="Unassembled WGS sequence"/>
</dbReference>
<gene>
    <name evidence="7" type="ORF">GCM10011579_005940</name>
</gene>
<evidence type="ECO:0000256" key="4">
    <source>
        <dbReference type="ARBA" id="ARBA00023136"/>
    </source>
</evidence>
<evidence type="ECO:0000313" key="8">
    <source>
        <dbReference type="Proteomes" id="UP000600365"/>
    </source>
</evidence>
<comment type="subcellular location">
    <subcellularLocation>
        <location evidence="1">Membrane</location>
        <topology evidence="1">Multi-pass membrane protein</topology>
    </subcellularLocation>
</comment>
<comment type="caution">
    <text evidence="7">The sequence shown here is derived from an EMBL/GenBank/DDBJ whole genome shotgun (WGS) entry which is preliminary data.</text>
</comment>
<dbReference type="GO" id="GO:0000271">
    <property type="term" value="P:polysaccharide biosynthetic process"/>
    <property type="evidence" value="ECO:0007669"/>
    <property type="project" value="InterPro"/>
</dbReference>
<evidence type="ECO:0000256" key="5">
    <source>
        <dbReference type="SAM" id="Phobius"/>
    </source>
</evidence>
<feature type="domain" description="GtrA/DPMS transmembrane" evidence="6">
    <location>
        <begin position="26"/>
        <end position="142"/>
    </location>
</feature>
<evidence type="ECO:0000259" key="6">
    <source>
        <dbReference type="Pfam" id="PF04138"/>
    </source>
</evidence>
<dbReference type="InterPro" id="IPR007267">
    <property type="entry name" value="GtrA_DPMS_TM"/>
</dbReference>
<dbReference type="Pfam" id="PF04138">
    <property type="entry name" value="GtrA_DPMS_TM"/>
    <property type="match status" value="1"/>
</dbReference>
<accession>A0A917XRR6</accession>
<evidence type="ECO:0000256" key="1">
    <source>
        <dbReference type="ARBA" id="ARBA00004141"/>
    </source>
</evidence>
<feature type="transmembrane region" description="Helical" evidence="5">
    <location>
        <begin position="86"/>
        <end position="109"/>
    </location>
</feature>
<dbReference type="GO" id="GO:0016020">
    <property type="term" value="C:membrane"/>
    <property type="evidence" value="ECO:0007669"/>
    <property type="project" value="UniProtKB-SubCell"/>
</dbReference>
<evidence type="ECO:0000256" key="3">
    <source>
        <dbReference type="ARBA" id="ARBA00022989"/>
    </source>
</evidence>
<evidence type="ECO:0000256" key="2">
    <source>
        <dbReference type="ARBA" id="ARBA00022692"/>
    </source>
</evidence>
<sequence>MQGGATPKDSADRPSHSSLTWEIGCFLVIGAASTVAQALLYWVLRGWWPPALANVVSLPTVTVLNTEVNRRLTFRRYPVPAMRAHLAAGGLFVLAYLTTSAAVLIFRHFRPTASRVAETLALVGAFALVTVLRFTVLRIAVFRHRVR</sequence>
<keyword evidence="4 5" id="KW-0472">Membrane</keyword>
<dbReference type="RefSeq" id="WP_229702526.1">
    <property type="nucleotide sequence ID" value="NZ_BMMM01000001.1"/>
</dbReference>
<keyword evidence="2 5" id="KW-0812">Transmembrane</keyword>
<keyword evidence="8" id="KW-1185">Reference proteome</keyword>
<feature type="transmembrane region" description="Helical" evidence="5">
    <location>
        <begin position="121"/>
        <end position="141"/>
    </location>
</feature>
<reference evidence="7 8" key="1">
    <citation type="journal article" date="2014" name="Int. J. Syst. Evol. Microbiol.">
        <title>Complete genome sequence of Corynebacterium casei LMG S-19264T (=DSM 44701T), isolated from a smear-ripened cheese.</title>
        <authorList>
            <consortium name="US DOE Joint Genome Institute (JGI-PGF)"/>
            <person name="Walter F."/>
            <person name="Albersmeier A."/>
            <person name="Kalinowski J."/>
            <person name="Ruckert C."/>
        </authorList>
    </citation>
    <scope>NUCLEOTIDE SEQUENCE [LARGE SCALE GENOMIC DNA]</scope>
    <source>
        <strain evidence="7 8">CGMCC 4.7111</strain>
    </source>
</reference>
<organism evidence="7 8">
    <name type="scientific">Streptomyces albiflavescens</name>
    <dbReference type="NCBI Taxonomy" id="1623582"/>
    <lineage>
        <taxon>Bacteria</taxon>
        <taxon>Bacillati</taxon>
        <taxon>Actinomycetota</taxon>
        <taxon>Actinomycetes</taxon>
        <taxon>Kitasatosporales</taxon>
        <taxon>Streptomycetaceae</taxon>
        <taxon>Streptomyces</taxon>
    </lineage>
</organism>
<proteinExistence type="predicted"/>
<dbReference type="EMBL" id="BMMM01000001">
    <property type="protein sequence ID" value="GGN50817.1"/>
    <property type="molecule type" value="Genomic_DNA"/>
</dbReference>
<protein>
    <submittedName>
        <fullName evidence="7">Membrane protein</fullName>
    </submittedName>
</protein>
<dbReference type="AlphaFoldDB" id="A0A917XRR6"/>
<name>A0A917XRR6_9ACTN</name>
<keyword evidence="3 5" id="KW-1133">Transmembrane helix</keyword>
<feature type="transmembrane region" description="Helical" evidence="5">
    <location>
        <begin position="21"/>
        <end position="41"/>
    </location>
</feature>